<organism evidence="2 3">
    <name type="scientific">Rhizophagus irregularis</name>
    <dbReference type="NCBI Taxonomy" id="588596"/>
    <lineage>
        <taxon>Eukaryota</taxon>
        <taxon>Fungi</taxon>
        <taxon>Fungi incertae sedis</taxon>
        <taxon>Mucoromycota</taxon>
        <taxon>Glomeromycotina</taxon>
        <taxon>Glomeromycetes</taxon>
        <taxon>Glomerales</taxon>
        <taxon>Glomeraceae</taxon>
        <taxon>Rhizophagus</taxon>
    </lineage>
</organism>
<protein>
    <submittedName>
        <fullName evidence="2">Uncharacterized protein</fullName>
    </submittedName>
</protein>
<sequence>MQYRILGFVFCPPCKGIILLKSWQFSNFCLSVSSTVVVAMFFVMIRLIDSTRYDSIFD</sequence>
<keyword evidence="1" id="KW-1133">Transmembrane helix</keyword>
<keyword evidence="3" id="KW-1185">Reference proteome</keyword>
<dbReference type="EMBL" id="LLXI01000268">
    <property type="protein sequence ID" value="PKY43672.1"/>
    <property type="molecule type" value="Genomic_DNA"/>
</dbReference>
<evidence type="ECO:0000313" key="3">
    <source>
        <dbReference type="Proteomes" id="UP000234323"/>
    </source>
</evidence>
<keyword evidence="1" id="KW-0812">Transmembrane</keyword>
<dbReference type="Proteomes" id="UP000234323">
    <property type="component" value="Unassembled WGS sequence"/>
</dbReference>
<name>A0A2I1GAL3_9GLOM</name>
<evidence type="ECO:0000313" key="2">
    <source>
        <dbReference type="EMBL" id="PKY43672.1"/>
    </source>
</evidence>
<keyword evidence="1" id="KW-0472">Membrane</keyword>
<reference evidence="2 3" key="1">
    <citation type="submission" date="2015-10" db="EMBL/GenBank/DDBJ databases">
        <title>Genome analyses suggest a sexual origin of heterokaryosis in a supposedly ancient asexual fungus.</title>
        <authorList>
            <person name="Ropars J."/>
            <person name="Sedzielewska K."/>
            <person name="Noel J."/>
            <person name="Charron P."/>
            <person name="Farinelli L."/>
            <person name="Marton T."/>
            <person name="Kruger M."/>
            <person name="Pelin A."/>
            <person name="Brachmann A."/>
            <person name="Corradi N."/>
        </authorList>
    </citation>
    <scope>NUCLEOTIDE SEQUENCE [LARGE SCALE GENOMIC DNA]</scope>
    <source>
        <strain evidence="2 3">A4</strain>
    </source>
</reference>
<comment type="caution">
    <text evidence="2">The sequence shown here is derived from an EMBL/GenBank/DDBJ whole genome shotgun (WGS) entry which is preliminary data.</text>
</comment>
<accession>A0A2I1GAL3</accession>
<proteinExistence type="predicted"/>
<evidence type="ECO:0000256" key="1">
    <source>
        <dbReference type="SAM" id="Phobius"/>
    </source>
</evidence>
<gene>
    <name evidence="2" type="ORF">RhiirA4_124275</name>
</gene>
<dbReference type="AlphaFoldDB" id="A0A2I1GAL3"/>
<feature type="transmembrane region" description="Helical" evidence="1">
    <location>
        <begin position="25"/>
        <end position="48"/>
    </location>
</feature>